<protein>
    <submittedName>
        <fullName evidence="1">Uncharacterized protein</fullName>
    </submittedName>
</protein>
<evidence type="ECO:0000313" key="1">
    <source>
        <dbReference type="EMBL" id="MDY0407712.1"/>
    </source>
</evidence>
<proteinExistence type="predicted"/>
<dbReference type="EMBL" id="JAWDIQ010000001">
    <property type="protein sequence ID" value="MDY0407712.1"/>
    <property type="molecule type" value="Genomic_DNA"/>
</dbReference>
<gene>
    <name evidence="1" type="ORF">RWD45_02660</name>
</gene>
<dbReference type="RefSeq" id="WP_320378504.1">
    <property type="nucleotide sequence ID" value="NZ_JAWDIQ010000001.1"/>
</dbReference>
<dbReference type="Proteomes" id="UP001275315">
    <property type="component" value="Unassembled WGS sequence"/>
</dbReference>
<comment type="caution">
    <text evidence="1">The sequence shown here is derived from an EMBL/GenBank/DDBJ whole genome shotgun (WGS) entry which is preliminary data.</text>
</comment>
<evidence type="ECO:0000313" key="2">
    <source>
        <dbReference type="Proteomes" id="UP001275315"/>
    </source>
</evidence>
<organism evidence="1 2">
    <name type="scientific">Paracerasibacillus soli</name>
    <dbReference type="NCBI Taxonomy" id="480284"/>
    <lineage>
        <taxon>Bacteria</taxon>
        <taxon>Bacillati</taxon>
        <taxon>Bacillota</taxon>
        <taxon>Bacilli</taxon>
        <taxon>Bacillales</taxon>
        <taxon>Bacillaceae</taxon>
        <taxon>Paracerasibacillus</taxon>
    </lineage>
</organism>
<keyword evidence="2" id="KW-1185">Reference proteome</keyword>
<accession>A0ABU5CPE3</accession>
<reference evidence="1 2" key="1">
    <citation type="submission" date="2023-10" db="EMBL/GenBank/DDBJ databases">
        <title>Virgibacillus soli CC-YMP-6 genome.</title>
        <authorList>
            <person name="Miliotis G."/>
            <person name="Sengupta P."/>
            <person name="Hameed A."/>
            <person name="Chuvochina M."/>
            <person name="Mcdonagh F."/>
            <person name="Simpson A.C."/>
            <person name="Singh N.K."/>
            <person name="Rekha P.D."/>
            <person name="Raman K."/>
            <person name="Hugenholtz P."/>
            <person name="Venkateswaran K."/>
        </authorList>
    </citation>
    <scope>NUCLEOTIDE SEQUENCE [LARGE SCALE GENOMIC DNA]</scope>
    <source>
        <strain evidence="1 2">CC-YMP-6</strain>
    </source>
</reference>
<sequence>MNKKTVQEIFYEQNSLSHQINSEIQQPFQTEQHLAQINAIIQQAQQSVRQAQVGQGNHLIIADQRLQQALQLTNQLASLQIQSQLHITESGLQQLKQLNAELTQATSTLHAIQQSQTSQTT</sequence>
<name>A0ABU5CPE3_9BACI</name>